<dbReference type="InterPro" id="IPR037239">
    <property type="entry name" value="OSBP_sf"/>
</dbReference>
<dbReference type="PROSITE" id="PS01013">
    <property type="entry name" value="OSBP"/>
    <property type="match status" value="1"/>
</dbReference>
<dbReference type="InterPro" id="IPR000648">
    <property type="entry name" value="Oxysterol-bd"/>
</dbReference>
<dbReference type="PANTHER" id="PTHR10972:SF92">
    <property type="entry name" value="OXYSTEROL BINDING PROTEIN"/>
    <property type="match status" value="1"/>
</dbReference>
<dbReference type="InterPro" id="IPR018494">
    <property type="entry name" value="Oxysterol-bd_CS"/>
</dbReference>
<dbReference type="EMBL" id="JAPCWZ010000007">
    <property type="protein sequence ID" value="KAK8857209.1"/>
    <property type="molecule type" value="Genomic_DNA"/>
</dbReference>
<sequence>MIAISKIRDFLQFLGSVKGDLANITAPPYFLAPMSVTEIGTCWVERPSLFAAPALEPDPELRAVLVLKWILASLLSQLYIDGGPGHGIKKPLNAFLGEIFQAQWSDGRATSNLVSEQVSHHPPITAVYMWDDENGIRGEGYARVEMTFSGSVDIRQTGHAMLHIDKYDEDHLIFLPGCSTRGFMSGVLFPEISGTYHVVSSSGFVSEVVFSGTSLLGRGKRNAVKATTYRRDDRSKTPLYVTSGCWSDSFTIYKGTTMDVVEVWNPAQPENTAAKTTTLPLEEQDCWESRRAWKDVIAALRRRAFGDAVTEKSKIETAQRLMRLEEKENKVIWKPLLFAPLQGAYEIFERLGSAVGWDLHADKTKGVWKVDREKVKSLSRPFHPGMTPLGQEPPGEGCKT</sequence>
<dbReference type="Gene3D" id="3.30.70.3490">
    <property type="match status" value="1"/>
</dbReference>
<reference evidence="4 5" key="1">
    <citation type="journal article" date="2024" name="IMA Fungus">
        <title>Apiospora arundinis, a panoply of carbohydrate-active enzymes and secondary metabolites.</title>
        <authorList>
            <person name="Sorensen T."/>
            <person name="Petersen C."/>
            <person name="Muurmann A.T."/>
            <person name="Christiansen J.V."/>
            <person name="Brundto M.L."/>
            <person name="Overgaard C.K."/>
            <person name="Boysen A.T."/>
            <person name="Wollenberg R.D."/>
            <person name="Larsen T.O."/>
            <person name="Sorensen J.L."/>
            <person name="Nielsen K.L."/>
            <person name="Sondergaard T.E."/>
        </authorList>
    </citation>
    <scope>NUCLEOTIDE SEQUENCE [LARGE SCALE GENOMIC DNA]</scope>
    <source>
        <strain evidence="4 5">AAU 773</strain>
    </source>
</reference>
<comment type="caution">
    <text evidence="4">The sequence shown here is derived from an EMBL/GenBank/DDBJ whole genome shotgun (WGS) entry which is preliminary data.</text>
</comment>
<organism evidence="4 5">
    <name type="scientific">Apiospora arundinis</name>
    <dbReference type="NCBI Taxonomy" id="335852"/>
    <lineage>
        <taxon>Eukaryota</taxon>
        <taxon>Fungi</taxon>
        <taxon>Dikarya</taxon>
        <taxon>Ascomycota</taxon>
        <taxon>Pezizomycotina</taxon>
        <taxon>Sordariomycetes</taxon>
        <taxon>Xylariomycetidae</taxon>
        <taxon>Amphisphaeriales</taxon>
        <taxon>Apiosporaceae</taxon>
        <taxon>Apiospora</taxon>
    </lineage>
</organism>
<protein>
    <submittedName>
        <fullName evidence="4">Oxysterol-binding protein</fullName>
    </submittedName>
</protein>
<dbReference type="Gene3D" id="2.40.160.120">
    <property type="match status" value="1"/>
</dbReference>
<dbReference type="Gene3D" id="1.10.287.2720">
    <property type="match status" value="1"/>
</dbReference>
<dbReference type="Pfam" id="PF01237">
    <property type="entry name" value="Oxysterol_BP"/>
    <property type="match status" value="1"/>
</dbReference>
<dbReference type="SUPFAM" id="SSF144000">
    <property type="entry name" value="Oxysterol-binding protein-like"/>
    <property type="match status" value="1"/>
</dbReference>
<dbReference type="Proteomes" id="UP001390339">
    <property type="component" value="Unassembled WGS sequence"/>
</dbReference>
<evidence type="ECO:0000256" key="2">
    <source>
        <dbReference type="RuleBase" id="RU003844"/>
    </source>
</evidence>
<evidence type="ECO:0000256" key="1">
    <source>
        <dbReference type="ARBA" id="ARBA00008842"/>
    </source>
</evidence>
<accession>A0ABR2I492</accession>
<gene>
    <name evidence="4" type="ORF">PGQ11_013121</name>
</gene>
<feature type="region of interest" description="Disordered" evidence="3">
    <location>
        <begin position="379"/>
        <end position="400"/>
    </location>
</feature>
<evidence type="ECO:0000313" key="5">
    <source>
        <dbReference type="Proteomes" id="UP001390339"/>
    </source>
</evidence>
<comment type="similarity">
    <text evidence="1 2">Belongs to the OSBP family.</text>
</comment>
<name>A0ABR2I492_9PEZI</name>
<evidence type="ECO:0000313" key="4">
    <source>
        <dbReference type="EMBL" id="KAK8857209.1"/>
    </source>
</evidence>
<evidence type="ECO:0000256" key="3">
    <source>
        <dbReference type="SAM" id="MobiDB-lite"/>
    </source>
</evidence>
<proteinExistence type="inferred from homology"/>
<keyword evidence="5" id="KW-1185">Reference proteome</keyword>
<dbReference type="PANTHER" id="PTHR10972">
    <property type="entry name" value="OXYSTEROL-BINDING PROTEIN-RELATED"/>
    <property type="match status" value="1"/>
</dbReference>